<feature type="transmembrane region" description="Helical" evidence="1">
    <location>
        <begin position="48"/>
        <end position="68"/>
    </location>
</feature>
<keyword evidence="1" id="KW-0812">Transmembrane</keyword>
<accession>M0ADQ4</accession>
<comment type="caution">
    <text evidence="3">The sequence shown here is derived from an EMBL/GenBank/DDBJ whole genome shotgun (WGS) entry which is preliminary data.</text>
</comment>
<dbReference type="AlphaFoldDB" id="M0ADQ4"/>
<organism evidence="3 4">
    <name type="scientific">Natrialba chahannaoensis JCM 10990</name>
    <dbReference type="NCBI Taxonomy" id="1227492"/>
    <lineage>
        <taxon>Archaea</taxon>
        <taxon>Methanobacteriati</taxon>
        <taxon>Methanobacteriota</taxon>
        <taxon>Stenosarchaea group</taxon>
        <taxon>Halobacteria</taxon>
        <taxon>Halobacteriales</taxon>
        <taxon>Natrialbaceae</taxon>
        <taxon>Natrialba</taxon>
    </lineage>
</organism>
<evidence type="ECO:0000313" key="4">
    <source>
        <dbReference type="Proteomes" id="UP000011693"/>
    </source>
</evidence>
<keyword evidence="4" id="KW-1185">Reference proteome</keyword>
<feature type="transmembrane region" description="Helical" evidence="1">
    <location>
        <begin position="80"/>
        <end position="98"/>
    </location>
</feature>
<protein>
    <recommendedName>
        <fullName evidence="2">DUF4234 domain-containing protein</fullName>
    </recommendedName>
</protein>
<evidence type="ECO:0000313" key="3">
    <source>
        <dbReference type="EMBL" id="ELY96506.1"/>
    </source>
</evidence>
<gene>
    <name evidence="3" type="ORF">C482_15943</name>
</gene>
<dbReference type="InterPro" id="IPR025328">
    <property type="entry name" value="DUF4234"/>
</dbReference>
<sequence length="108" mass="12124">MSATITDQSAFREASLAKQAIFAVITFGLYTIYWTYKTAKTFDRGTDQNLTPILAIIPLVNIIAFWQISNASESVTEQGSMPIFLLFLFFPIISWYWVQTGINSAASQ</sequence>
<feature type="transmembrane region" description="Helical" evidence="1">
    <location>
        <begin position="20"/>
        <end position="36"/>
    </location>
</feature>
<dbReference type="OrthoDB" id="233230at2157"/>
<keyword evidence="1" id="KW-0472">Membrane</keyword>
<feature type="domain" description="DUF4234" evidence="2">
    <location>
        <begin position="15"/>
        <end position="98"/>
    </location>
</feature>
<evidence type="ECO:0000256" key="1">
    <source>
        <dbReference type="SAM" id="Phobius"/>
    </source>
</evidence>
<dbReference type="Proteomes" id="UP000011693">
    <property type="component" value="Unassembled WGS sequence"/>
</dbReference>
<dbReference type="RefSeq" id="WP_006168676.1">
    <property type="nucleotide sequence ID" value="NZ_AOIN01000084.1"/>
</dbReference>
<proteinExistence type="predicted"/>
<evidence type="ECO:0000259" key="2">
    <source>
        <dbReference type="Pfam" id="PF14018"/>
    </source>
</evidence>
<reference evidence="3 4" key="1">
    <citation type="journal article" date="2014" name="PLoS Genet.">
        <title>Phylogenetically driven sequencing of extremely halophilic archaea reveals strategies for static and dynamic osmo-response.</title>
        <authorList>
            <person name="Becker E.A."/>
            <person name="Seitzer P.M."/>
            <person name="Tritt A."/>
            <person name="Larsen D."/>
            <person name="Krusor M."/>
            <person name="Yao A.I."/>
            <person name="Wu D."/>
            <person name="Madern D."/>
            <person name="Eisen J.A."/>
            <person name="Darling A.E."/>
            <person name="Facciotti M.T."/>
        </authorList>
    </citation>
    <scope>NUCLEOTIDE SEQUENCE [LARGE SCALE GENOMIC DNA]</scope>
    <source>
        <strain evidence="3 4">JCM 10990</strain>
    </source>
</reference>
<keyword evidence="1" id="KW-1133">Transmembrane helix</keyword>
<dbReference type="EMBL" id="AOIN01000084">
    <property type="protein sequence ID" value="ELY96506.1"/>
    <property type="molecule type" value="Genomic_DNA"/>
</dbReference>
<dbReference type="Pfam" id="PF14018">
    <property type="entry name" value="DUF4234"/>
    <property type="match status" value="1"/>
</dbReference>
<name>M0ADQ4_9EURY</name>